<dbReference type="EC" id="6.3.2.34" evidence="9"/>
<protein>
    <submittedName>
        <fullName evidence="9">Coenzyme F420:L-glutamate ligase</fullName>
        <ecNumber evidence="9">6.3.2.31</ecNumber>
        <ecNumber evidence="9">6.3.2.34</ecNumber>
    </submittedName>
</protein>
<keyword evidence="1 9" id="KW-0436">Ligase</keyword>
<dbReference type="EC" id="6.3.2.31" evidence="9"/>
<keyword evidence="7" id="KW-0464">Manganese</keyword>
<evidence type="ECO:0000256" key="1">
    <source>
        <dbReference type="ARBA" id="ARBA00022598"/>
    </source>
</evidence>
<dbReference type="GO" id="GO:0005525">
    <property type="term" value="F:GTP binding"/>
    <property type="evidence" value="ECO:0007669"/>
    <property type="project" value="UniProtKB-KW"/>
</dbReference>
<evidence type="ECO:0000256" key="2">
    <source>
        <dbReference type="ARBA" id="ARBA00022723"/>
    </source>
</evidence>
<name>A0A128A2H0_9ARCH</name>
<dbReference type="Proteomes" id="UP000196239">
    <property type="component" value="Chromosome 1"/>
</dbReference>
<dbReference type="AlphaFoldDB" id="A0A128A2H0"/>
<dbReference type="PANTHER" id="PTHR47917:SF1">
    <property type="entry name" value="COENZYME F420:L-GLUTAMATE LIGASE"/>
    <property type="match status" value="1"/>
</dbReference>
<dbReference type="KEGG" id="ndv:NDEV_0752"/>
<dbReference type="EMBL" id="LN890280">
    <property type="protein sequence ID" value="CUR51517.1"/>
    <property type="molecule type" value="Genomic_DNA"/>
</dbReference>
<feature type="domain" description="Coenzyme F420:L-glutamate ligase-like" evidence="8">
    <location>
        <begin position="13"/>
        <end position="223"/>
    </location>
</feature>
<dbReference type="Gene3D" id="3.30.1330.100">
    <property type="entry name" value="CofE-like"/>
    <property type="match status" value="1"/>
</dbReference>
<keyword evidence="5" id="KW-0630">Potassium</keyword>
<dbReference type="SUPFAM" id="SSF144010">
    <property type="entry name" value="CofE-like"/>
    <property type="match status" value="1"/>
</dbReference>
<keyword evidence="2" id="KW-0479">Metal-binding</keyword>
<evidence type="ECO:0000256" key="5">
    <source>
        <dbReference type="ARBA" id="ARBA00022958"/>
    </source>
</evidence>
<keyword evidence="10" id="KW-1185">Reference proteome</keyword>
<dbReference type="GO" id="GO:0052619">
    <property type="term" value="F:coenzyme F420-1:gamma-L-glutamate ligase activity"/>
    <property type="evidence" value="ECO:0007669"/>
    <property type="project" value="UniProtKB-EC"/>
</dbReference>
<evidence type="ECO:0000256" key="3">
    <source>
        <dbReference type="ARBA" id="ARBA00022741"/>
    </source>
</evidence>
<evidence type="ECO:0000313" key="10">
    <source>
        <dbReference type="Proteomes" id="UP000196239"/>
    </source>
</evidence>
<evidence type="ECO:0000256" key="4">
    <source>
        <dbReference type="ARBA" id="ARBA00022842"/>
    </source>
</evidence>
<organism evidence="9 10">
    <name type="scientific">Nitrosotalea devaniterrae</name>
    <dbReference type="NCBI Taxonomy" id="1078905"/>
    <lineage>
        <taxon>Archaea</taxon>
        <taxon>Nitrososphaerota</taxon>
        <taxon>Nitrososphaeria</taxon>
        <taxon>Nitrosotaleales</taxon>
        <taxon>Nitrosotaleaceae</taxon>
        <taxon>Nitrosotalea</taxon>
    </lineage>
</organism>
<dbReference type="GO" id="GO:0046872">
    <property type="term" value="F:metal ion binding"/>
    <property type="evidence" value="ECO:0007669"/>
    <property type="project" value="UniProtKB-KW"/>
</dbReference>
<dbReference type="Gene3D" id="3.90.1660.10">
    <property type="entry name" value="CofE-like domain"/>
    <property type="match status" value="1"/>
</dbReference>
<dbReference type="PANTHER" id="PTHR47917">
    <property type="match status" value="1"/>
</dbReference>
<gene>
    <name evidence="9" type="primary">cofE</name>
    <name evidence="9" type="ORF">NDEV_0752</name>
</gene>
<evidence type="ECO:0000256" key="6">
    <source>
        <dbReference type="ARBA" id="ARBA00023134"/>
    </source>
</evidence>
<dbReference type="Pfam" id="PF01996">
    <property type="entry name" value="F420_ligase"/>
    <property type="match status" value="1"/>
</dbReference>
<keyword evidence="4" id="KW-0460">Magnesium</keyword>
<evidence type="ECO:0000259" key="8">
    <source>
        <dbReference type="Pfam" id="PF01996"/>
    </source>
</evidence>
<evidence type="ECO:0000256" key="7">
    <source>
        <dbReference type="ARBA" id="ARBA00023211"/>
    </source>
</evidence>
<proteinExistence type="predicted"/>
<keyword evidence="3" id="KW-0547">Nucleotide-binding</keyword>
<dbReference type="InterPro" id="IPR008225">
    <property type="entry name" value="F420-0_g-glutamyl_ligase"/>
</dbReference>
<dbReference type="GO" id="GO:0052618">
    <property type="term" value="F:coenzyme F420-0:L-glutamate ligase activity"/>
    <property type="evidence" value="ECO:0007669"/>
    <property type="project" value="UniProtKB-EC"/>
</dbReference>
<accession>A0A128A2H0</accession>
<dbReference type="InterPro" id="IPR002847">
    <property type="entry name" value="F420-0_gamma-glut_ligase-dom"/>
</dbReference>
<keyword evidence="6" id="KW-0342">GTP-binding</keyword>
<sequence length="246" mass="27239">MSLQIIPIKISKDIEYGDDLVEILLKTKAGRGLKEGDILVFTQKVISKQEGKKIDLSKVHPTLLATGVASAYKKDPRIVQLILDETKRIIRMKNGIIISQTRHGLVCANAGIDESNVEKGFATLLPKDADDSAQKLKQRIKTKTGKNVAVIISDTFGRPFREGQTDVAIGVSGISSIIDYEGKQDNFKRILRVTAIAVADEICSASELVRGKTLHTPIAIVRNYKFDKKNGRLEDLLRVKSLDLFR</sequence>
<evidence type="ECO:0000313" key="9">
    <source>
        <dbReference type="EMBL" id="CUR51517.1"/>
    </source>
</evidence>
<dbReference type="NCBIfam" id="TIGR01916">
    <property type="entry name" value="F420_cofE"/>
    <property type="match status" value="1"/>
</dbReference>
<reference evidence="10" key="1">
    <citation type="submission" date="2015-10" db="EMBL/GenBank/DDBJ databases">
        <authorList>
            <person name="Lehtovirta-Morley L.E."/>
            <person name="Vieille C."/>
        </authorList>
    </citation>
    <scope>NUCLEOTIDE SEQUENCE [LARGE SCALE GENOMIC DNA]</scope>
</reference>